<feature type="transmembrane region" description="Helical" evidence="3">
    <location>
        <begin position="381"/>
        <end position="404"/>
    </location>
</feature>
<feature type="compositionally biased region" description="Polar residues" evidence="2">
    <location>
        <begin position="1"/>
        <end position="12"/>
    </location>
</feature>
<reference evidence="5" key="1">
    <citation type="submission" date="2020-06" db="EMBL/GenBank/DDBJ databases">
        <authorList>
            <consortium name="Plant Systems Biology data submission"/>
        </authorList>
    </citation>
    <scope>NUCLEOTIDE SEQUENCE</scope>
    <source>
        <strain evidence="5">D6</strain>
    </source>
</reference>
<dbReference type="InterPro" id="IPR036907">
    <property type="entry name" value="5'-Nucleotdase_C_sf"/>
</dbReference>
<evidence type="ECO:0000256" key="3">
    <source>
        <dbReference type="SAM" id="Phobius"/>
    </source>
</evidence>
<protein>
    <submittedName>
        <fullName evidence="5">Bifunctional UDP-sugar hydrolase 5'-nucleotidase periplasmic</fullName>
    </submittedName>
</protein>
<evidence type="ECO:0000256" key="2">
    <source>
        <dbReference type="SAM" id="MobiDB-lite"/>
    </source>
</evidence>
<keyword evidence="3" id="KW-1133">Transmembrane helix</keyword>
<sequence>MTSISTRCSADMSQEHQNLEEMEAGSQEISMRTRDDHGGTASALREEVMATTAFCSASRCDDDEDHHDQVEEEEQLRCQQQQAVSSAASSYCGSGFSSCDSSMVNSTATPPLPEIEFNEGGENADQNQDDVRPSLMRRSNHEDSDLMLKIVHERLSLQDMLQVEEQAVAAATLASVANLPLPPPLPPLPLPPSELTSYPAMARAAASASQCGAEDNYYVDCKPGQHRPPITAASASMVDSSDATIHSTTTTPAVAHSKTVGAFACAPSGNETASTSDPENSTDLTPDEEVAVRAAARRGFSSSVSSSVAALAIAAEVAPEMLDLERTITERVRREISEEVIRNSSADTTVIAEIVSLEDGDLLRHRRRKSRKERIAQQKRLRCRAAAAVLLLVTMVVAVVVMVACLSRNSNGPESDVDPSGSFPPDTTVLAHVPHTICYERIPLLGRSEMCPPQVNGSGVTNLIATSRLWNVREAQISILNAGEVHSDLPAGSFTMGQARKTLPYFDNELVLIHIKGAKLITAMERGIQKLFDDKAAAGTHLNSTTPSGAYPYGAGIRWKVNMTQPFPHRLYDVQINPRLSFDWEPINLHQIYLVVTNSYLQAGGDSYHEFSSAEDEHVIQTGKYSLESFVEYCEMRGVLLDPPHDYYSTQEFIHNPDLFEIGECSNTEDC</sequence>
<dbReference type="GO" id="GO:0008768">
    <property type="term" value="F:UDP-sugar diphosphatase activity"/>
    <property type="evidence" value="ECO:0007669"/>
    <property type="project" value="TreeGrafter"/>
</dbReference>
<dbReference type="SUPFAM" id="SSF55816">
    <property type="entry name" value="5'-nucleotidase (syn. UDP-sugar hydrolase), C-terminal domain"/>
    <property type="match status" value="1"/>
</dbReference>
<dbReference type="PANTHER" id="PTHR11575:SF24">
    <property type="entry name" value="5'-NUCLEOTIDASE"/>
    <property type="match status" value="1"/>
</dbReference>
<dbReference type="GO" id="GO:0008253">
    <property type="term" value="F:5'-nucleotidase activity"/>
    <property type="evidence" value="ECO:0007669"/>
    <property type="project" value="TreeGrafter"/>
</dbReference>
<gene>
    <name evidence="5" type="ORF">SEMRO_158_G071490.1</name>
</gene>
<dbReference type="InterPro" id="IPR006179">
    <property type="entry name" value="5_nucleotidase/apyrase"/>
</dbReference>
<dbReference type="PANTHER" id="PTHR11575">
    <property type="entry name" value="5'-NUCLEOTIDASE-RELATED"/>
    <property type="match status" value="1"/>
</dbReference>
<accession>A0A9N8DJ91</accession>
<organism evidence="5 6">
    <name type="scientific">Seminavis robusta</name>
    <dbReference type="NCBI Taxonomy" id="568900"/>
    <lineage>
        <taxon>Eukaryota</taxon>
        <taxon>Sar</taxon>
        <taxon>Stramenopiles</taxon>
        <taxon>Ochrophyta</taxon>
        <taxon>Bacillariophyta</taxon>
        <taxon>Bacillariophyceae</taxon>
        <taxon>Bacillariophycidae</taxon>
        <taxon>Naviculales</taxon>
        <taxon>Naviculaceae</taxon>
        <taxon>Seminavis</taxon>
    </lineage>
</organism>
<dbReference type="OrthoDB" id="10252235at2759"/>
<feature type="domain" description="5'-Nucleotidase C-terminal" evidence="4">
    <location>
        <begin position="458"/>
        <end position="610"/>
    </location>
</feature>
<dbReference type="Gene3D" id="3.90.780.10">
    <property type="entry name" value="5'-Nucleotidase, C-terminal domain"/>
    <property type="match status" value="1"/>
</dbReference>
<keyword evidence="3" id="KW-0472">Membrane</keyword>
<dbReference type="Pfam" id="PF02872">
    <property type="entry name" value="5_nucleotid_C"/>
    <property type="match status" value="1"/>
</dbReference>
<keyword evidence="3" id="KW-0812">Transmembrane</keyword>
<dbReference type="Proteomes" id="UP001153069">
    <property type="component" value="Unassembled WGS sequence"/>
</dbReference>
<evidence type="ECO:0000313" key="5">
    <source>
        <dbReference type="EMBL" id="CAB9503181.1"/>
    </source>
</evidence>
<evidence type="ECO:0000313" key="6">
    <source>
        <dbReference type="Proteomes" id="UP001153069"/>
    </source>
</evidence>
<dbReference type="AlphaFoldDB" id="A0A9N8DJ91"/>
<keyword evidence="5" id="KW-0378">Hydrolase</keyword>
<comment type="similarity">
    <text evidence="1">Belongs to the 5'-nucleotidase family.</text>
</comment>
<feature type="compositionally biased region" description="Polar residues" evidence="2">
    <location>
        <begin position="269"/>
        <end position="284"/>
    </location>
</feature>
<evidence type="ECO:0000256" key="1">
    <source>
        <dbReference type="ARBA" id="ARBA00006654"/>
    </source>
</evidence>
<name>A0A9N8DJ91_9STRA</name>
<feature type="compositionally biased region" description="Basic and acidic residues" evidence="2">
    <location>
        <begin position="31"/>
        <end position="40"/>
    </location>
</feature>
<comment type="caution">
    <text evidence="5">The sequence shown here is derived from an EMBL/GenBank/DDBJ whole genome shotgun (WGS) entry which is preliminary data.</text>
</comment>
<keyword evidence="6" id="KW-1185">Reference proteome</keyword>
<dbReference type="InterPro" id="IPR008334">
    <property type="entry name" value="5'-Nucleotdase_C"/>
</dbReference>
<evidence type="ECO:0000259" key="4">
    <source>
        <dbReference type="Pfam" id="PF02872"/>
    </source>
</evidence>
<dbReference type="GO" id="GO:0009166">
    <property type="term" value="P:nucleotide catabolic process"/>
    <property type="evidence" value="ECO:0007669"/>
    <property type="project" value="InterPro"/>
</dbReference>
<proteinExistence type="inferred from homology"/>
<dbReference type="EMBL" id="CAICTM010000157">
    <property type="protein sequence ID" value="CAB9503181.1"/>
    <property type="molecule type" value="Genomic_DNA"/>
</dbReference>
<feature type="region of interest" description="Disordered" evidence="2">
    <location>
        <begin position="1"/>
        <end position="40"/>
    </location>
</feature>
<feature type="region of interest" description="Disordered" evidence="2">
    <location>
        <begin position="266"/>
        <end position="286"/>
    </location>
</feature>